<evidence type="ECO:0000256" key="12">
    <source>
        <dbReference type="ARBA" id="ARBA00023084"/>
    </source>
</evidence>
<dbReference type="PRINTS" id="PR00001">
    <property type="entry name" value="GLABLOOD"/>
</dbReference>
<dbReference type="GO" id="GO:0006508">
    <property type="term" value="P:proteolysis"/>
    <property type="evidence" value="ECO:0007669"/>
    <property type="project" value="UniProtKB-KW"/>
</dbReference>
<feature type="active site" description="Charge relay system" evidence="15">
    <location>
        <position position="308"/>
    </location>
</feature>
<dbReference type="SUPFAM" id="SSF57196">
    <property type="entry name" value="EGF/Laminin"/>
    <property type="match status" value="2"/>
</dbReference>
<dbReference type="GO" id="GO:0005737">
    <property type="term" value="C:cytoplasm"/>
    <property type="evidence" value="ECO:0007669"/>
    <property type="project" value="UniProtKB-SubCell"/>
</dbReference>
<dbReference type="Pfam" id="PF00008">
    <property type="entry name" value="EGF"/>
    <property type="match status" value="1"/>
</dbReference>
<evidence type="ECO:0000256" key="7">
    <source>
        <dbReference type="ARBA" id="ARBA00022696"/>
    </source>
</evidence>
<evidence type="ECO:0000256" key="4">
    <source>
        <dbReference type="ARBA" id="ARBA00022525"/>
    </source>
</evidence>
<name>A0A6P5IL42_PHACI</name>
<reference evidence="23 24" key="1">
    <citation type="submission" date="2025-04" db="UniProtKB">
        <authorList>
            <consortium name="RefSeq"/>
        </authorList>
    </citation>
    <scope>IDENTIFICATION</scope>
    <source>
        <tissue evidence="23 24">Spleen</tissue>
    </source>
</reference>
<evidence type="ECO:0000259" key="19">
    <source>
        <dbReference type="PROSITE" id="PS50026"/>
    </source>
</evidence>
<dbReference type="SMART" id="SM00181">
    <property type="entry name" value="EGF"/>
    <property type="match status" value="2"/>
</dbReference>
<dbReference type="Gene3D" id="2.40.10.10">
    <property type="entry name" value="Trypsin-like serine proteases"/>
    <property type="match status" value="2"/>
</dbReference>
<dbReference type="InterPro" id="IPR043504">
    <property type="entry name" value="Peptidase_S1_PA_chymotrypsin"/>
</dbReference>
<dbReference type="InterPro" id="IPR017857">
    <property type="entry name" value="Coagulation_fac-like_Gla_dom"/>
</dbReference>
<dbReference type="PROSITE" id="PS00022">
    <property type="entry name" value="EGF_1"/>
    <property type="match status" value="1"/>
</dbReference>
<feature type="active site" description="Charge relay system" evidence="15">
    <location>
        <position position="262"/>
    </location>
</feature>
<dbReference type="RefSeq" id="XP_020822846.1">
    <property type="nucleotide sequence ID" value="XM_020967187.1"/>
</dbReference>
<keyword evidence="12" id="KW-0094">Blood coagulation</keyword>
<dbReference type="Pfam" id="PF00594">
    <property type="entry name" value="Gla"/>
    <property type="match status" value="1"/>
</dbReference>
<dbReference type="PROSITE" id="PS50998">
    <property type="entry name" value="GLA_2"/>
    <property type="match status" value="1"/>
</dbReference>
<dbReference type="Proteomes" id="UP000515140">
    <property type="component" value="Unplaced"/>
</dbReference>
<dbReference type="PROSITE" id="PS50026">
    <property type="entry name" value="EGF_3"/>
    <property type="match status" value="1"/>
</dbReference>
<feature type="active site" description="Charge relay system" evidence="15">
    <location>
        <position position="405"/>
    </location>
</feature>
<evidence type="ECO:0000256" key="2">
    <source>
        <dbReference type="ARBA" id="ARBA00004613"/>
    </source>
</evidence>
<evidence type="ECO:0000256" key="8">
    <source>
        <dbReference type="ARBA" id="ARBA00022729"/>
    </source>
</evidence>
<dbReference type="Pfam" id="PF00089">
    <property type="entry name" value="Trypsin"/>
    <property type="match status" value="1"/>
</dbReference>
<dbReference type="CDD" id="cd00190">
    <property type="entry name" value="Tryp_SPc"/>
    <property type="match status" value="1"/>
</dbReference>
<feature type="chain" id="PRO_5044648152" evidence="18">
    <location>
        <begin position="24"/>
        <end position="466"/>
    </location>
</feature>
<keyword evidence="8 18" id="KW-0732">Signal</keyword>
<evidence type="ECO:0000256" key="18">
    <source>
        <dbReference type="SAM" id="SignalP"/>
    </source>
</evidence>
<dbReference type="KEGG" id="pcw:110194699"/>
<dbReference type="PROSITE" id="PS00135">
    <property type="entry name" value="TRYPSIN_SER"/>
    <property type="match status" value="1"/>
</dbReference>
<evidence type="ECO:0000313" key="23">
    <source>
        <dbReference type="RefSeq" id="XP_020822846.1"/>
    </source>
</evidence>
<evidence type="ECO:0000313" key="25">
    <source>
        <dbReference type="RefSeq" id="XP_020822848.1"/>
    </source>
</evidence>
<dbReference type="OMA" id="VPYHNTW"/>
<feature type="disulfide bond" evidence="16">
    <location>
        <begin position="115"/>
        <end position="124"/>
    </location>
</feature>
<dbReference type="SMART" id="SM00069">
    <property type="entry name" value="GLA"/>
    <property type="match status" value="1"/>
</dbReference>
<dbReference type="GO" id="GO:0007596">
    <property type="term" value="P:blood coagulation"/>
    <property type="evidence" value="ECO:0007669"/>
    <property type="project" value="UniProtKB-KW"/>
</dbReference>
<evidence type="ECO:0000256" key="11">
    <source>
        <dbReference type="ARBA" id="ARBA00022837"/>
    </source>
</evidence>
<evidence type="ECO:0000256" key="1">
    <source>
        <dbReference type="ARBA" id="ARBA00004496"/>
    </source>
</evidence>
<protein>
    <submittedName>
        <fullName evidence="23 24">Coagulation factor X-like isoform X1</fullName>
    </submittedName>
</protein>
<sequence>MKWKFLLITTLLALGLGLPCVAGAESVFLRKVEATKILRLRKRENQFLEELKQGNIERECVEESCSFEEAREVFESQEKTMEFWFYYKDKNPCKSNPCKNGGVCQVKHYQVVCICPPRFVGEHCETEQRQCWYQNGGCWQYCQDQESSHAKCSCAEGYTIAEDGMKCEEEALFPCGLIKVANTRDLQEEISQNNMTYGNVSWNATEEGFSWNNETEDRTKIIGGSSCHLGKCPWQALIWNEKNHDFCGGSLINSRWVVTAAHCLESMKPHYVTVGDHDKFLREPSEEKIPVKEIHTHPYYVFENYDNDIALLYLSRDVVFNKYILPICLPNHNLGTLLTKEGKIGMVSGWGSTYYLGPSSRFLMRVDLKVISMETCQKSTNKIITDNMFCAGYGTEVKDSCKGDSGGPLAVFYRDTWYLLGVISWGEGCAEEGKYGVYTRVANYVSWIKETTEAVTKASDVTPASK</sequence>
<dbReference type="InterPro" id="IPR000294">
    <property type="entry name" value="GLA_domain"/>
</dbReference>
<dbReference type="InterPro" id="IPR000742">
    <property type="entry name" value="EGF"/>
</dbReference>
<evidence type="ECO:0000256" key="3">
    <source>
        <dbReference type="ARBA" id="ARBA00022490"/>
    </source>
</evidence>
<evidence type="ECO:0000259" key="21">
    <source>
        <dbReference type="PROSITE" id="PS50998"/>
    </source>
</evidence>
<evidence type="ECO:0000256" key="10">
    <source>
        <dbReference type="ARBA" id="ARBA00022801"/>
    </source>
</evidence>
<dbReference type="AlphaFoldDB" id="A0A6P5IL42"/>
<dbReference type="PROSITE" id="PS00011">
    <property type="entry name" value="GLA_1"/>
    <property type="match status" value="1"/>
</dbReference>
<dbReference type="FunFam" id="2.40.10.10:FF:000013">
    <property type="entry name" value="Coagulation factor X"/>
    <property type="match status" value="1"/>
</dbReference>
<dbReference type="GeneID" id="110194699"/>
<dbReference type="InterPro" id="IPR001254">
    <property type="entry name" value="Trypsin_dom"/>
</dbReference>
<feature type="domain" description="EGF-like" evidence="19">
    <location>
        <begin position="89"/>
        <end position="125"/>
    </location>
</feature>
<dbReference type="GeneTree" id="ENSGT00940000165072"/>
<keyword evidence="5 16" id="KW-0245">EGF-like domain</keyword>
<dbReference type="InterPro" id="IPR033116">
    <property type="entry name" value="TRYPSIN_SER"/>
</dbReference>
<dbReference type="InterPro" id="IPR009003">
    <property type="entry name" value="Peptidase_S1_PA"/>
</dbReference>
<keyword evidence="14" id="KW-0325">Glycoprotein</keyword>
<evidence type="ECO:0000256" key="14">
    <source>
        <dbReference type="ARBA" id="ARBA00023180"/>
    </source>
</evidence>
<dbReference type="SMART" id="SM00020">
    <property type="entry name" value="Tryp_SPc"/>
    <property type="match status" value="1"/>
</dbReference>
<keyword evidence="3" id="KW-0963">Cytoplasm</keyword>
<dbReference type="RefSeq" id="XP_020822847.1">
    <property type="nucleotide sequence ID" value="XM_020967188.1"/>
</dbReference>
<dbReference type="PROSITE" id="PS00134">
    <property type="entry name" value="TRYPSIN_HIS"/>
    <property type="match status" value="1"/>
</dbReference>
<dbReference type="InterPro" id="IPR035972">
    <property type="entry name" value="GLA-like_dom_SF"/>
</dbReference>
<evidence type="ECO:0000313" key="24">
    <source>
        <dbReference type="RefSeq" id="XP_020822847.1"/>
    </source>
</evidence>
<dbReference type="GO" id="GO:0005509">
    <property type="term" value="F:calcium ion binding"/>
    <property type="evidence" value="ECO:0007669"/>
    <property type="project" value="InterPro"/>
</dbReference>
<evidence type="ECO:0000256" key="6">
    <source>
        <dbReference type="ARBA" id="ARBA00022670"/>
    </source>
</evidence>
<organism evidence="22 24">
    <name type="scientific">Phascolarctos cinereus</name>
    <name type="common">Koala</name>
    <dbReference type="NCBI Taxonomy" id="38626"/>
    <lineage>
        <taxon>Eukaryota</taxon>
        <taxon>Metazoa</taxon>
        <taxon>Chordata</taxon>
        <taxon>Craniata</taxon>
        <taxon>Vertebrata</taxon>
        <taxon>Euteleostomi</taxon>
        <taxon>Mammalia</taxon>
        <taxon>Metatheria</taxon>
        <taxon>Diprotodontia</taxon>
        <taxon>Phascolarctidae</taxon>
        <taxon>Phascolarctos</taxon>
    </lineage>
</organism>
<dbReference type="GO" id="GO:0005615">
    <property type="term" value="C:extracellular space"/>
    <property type="evidence" value="ECO:0007669"/>
    <property type="project" value="TreeGrafter"/>
</dbReference>
<feature type="domain" description="Peptidase S1" evidence="20">
    <location>
        <begin position="221"/>
        <end position="453"/>
    </location>
</feature>
<evidence type="ECO:0000256" key="17">
    <source>
        <dbReference type="RuleBase" id="RU363034"/>
    </source>
</evidence>
<dbReference type="FunFam" id="4.10.740.10:FF:000001">
    <property type="entry name" value="vitamin K-dependent protein S"/>
    <property type="match status" value="1"/>
</dbReference>
<keyword evidence="22" id="KW-1185">Reference proteome</keyword>
<feature type="signal peptide" evidence="18">
    <location>
        <begin position="1"/>
        <end position="23"/>
    </location>
</feature>
<dbReference type="PIRSF" id="PIRSF001143">
    <property type="entry name" value="Factor_X"/>
    <property type="match status" value="1"/>
</dbReference>
<gene>
    <name evidence="23 24 25" type="primary">LOC110194699</name>
</gene>
<dbReference type="SUPFAM" id="SSF50494">
    <property type="entry name" value="Trypsin-like serine proteases"/>
    <property type="match status" value="1"/>
</dbReference>
<proteinExistence type="predicted"/>
<evidence type="ECO:0000256" key="15">
    <source>
        <dbReference type="PIRSR" id="PIRSR001143-1"/>
    </source>
</evidence>
<dbReference type="Gene3D" id="4.10.740.10">
    <property type="entry name" value="Coagulation Factor IX"/>
    <property type="match status" value="1"/>
</dbReference>
<keyword evidence="17" id="KW-0720">Serine protease</keyword>
<keyword evidence="11" id="KW-0106">Calcium</keyword>
<dbReference type="InterPro" id="IPR050442">
    <property type="entry name" value="Peptidase_S1_coag_factors"/>
</dbReference>
<dbReference type="GO" id="GO:0004252">
    <property type="term" value="F:serine-type endopeptidase activity"/>
    <property type="evidence" value="ECO:0007669"/>
    <property type="project" value="InterPro"/>
</dbReference>
<comment type="caution">
    <text evidence="16">Lacks conserved residue(s) required for the propagation of feature annotation.</text>
</comment>
<evidence type="ECO:0000256" key="9">
    <source>
        <dbReference type="ARBA" id="ARBA00022737"/>
    </source>
</evidence>
<keyword evidence="7" id="KW-0356">Hemostasis</keyword>
<accession>A0A6P5IL42</accession>
<keyword evidence="10 17" id="KW-0378">Hydrolase</keyword>
<keyword evidence="13 16" id="KW-1015">Disulfide bond</keyword>
<keyword evidence="4" id="KW-0964">Secreted</keyword>
<dbReference type="FunFam" id="2.10.25.10:FF:000425">
    <property type="entry name" value="Eyes shut homolog"/>
    <property type="match status" value="1"/>
</dbReference>
<dbReference type="InterPro" id="IPR012224">
    <property type="entry name" value="Pept_S1A_FX"/>
</dbReference>
<comment type="subcellular location">
    <subcellularLocation>
        <location evidence="1">Cytoplasm</location>
    </subcellularLocation>
    <subcellularLocation>
        <location evidence="2">Secreted</location>
    </subcellularLocation>
</comment>
<keyword evidence="6 17" id="KW-0645">Protease</keyword>
<dbReference type="InterPro" id="IPR018114">
    <property type="entry name" value="TRYPSIN_HIS"/>
</dbReference>
<feature type="domain" description="Gla" evidence="21">
    <location>
        <begin position="43"/>
        <end position="89"/>
    </location>
</feature>
<dbReference type="PANTHER" id="PTHR24278">
    <property type="entry name" value="COAGULATION FACTOR"/>
    <property type="match status" value="1"/>
</dbReference>
<dbReference type="RefSeq" id="XP_020822848.1">
    <property type="nucleotide sequence ID" value="XM_020967189.1"/>
</dbReference>
<dbReference type="SUPFAM" id="SSF57630">
    <property type="entry name" value="GLA-domain"/>
    <property type="match status" value="1"/>
</dbReference>
<dbReference type="PANTHER" id="PTHR24278:SF25">
    <property type="entry name" value="COAGULATION FACTOR IX"/>
    <property type="match status" value="1"/>
</dbReference>
<dbReference type="CDD" id="cd00054">
    <property type="entry name" value="EGF_CA"/>
    <property type="match status" value="1"/>
</dbReference>
<dbReference type="InterPro" id="IPR001314">
    <property type="entry name" value="Peptidase_S1A"/>
</dbReference>
<evidence type="ECO:0000256" key="5">
    <source>
        <dbReference type="ARBA" id="ARBA00022536"/>
    </source>
</evidence>
<evidence type="ECO:0000256" key="13">
    <source>
        <dbReference type="ARBA" id="ARBA00023157"/>
    </source>
</evidence>
<dbReference type="PROSITE" id="PS50240">
    <property type="entry name" value="TRYPSIN_DOM"/>
    <property type="match status" value="1"/>
</dbReference>
<dbReference type="Gene3D" id="2.10.25.10">
    <property type="entry name" value="Laminin"/>
    <property type="match status" value="2"/>
</dbReference>
<keyword evidence="9" id="KW-0677">Repeat</keyword>
<evidence type="ECO:0000313" key="22">
    <source>
        <dbReference type="Proteomes" id="UP000515140"/>
    </source>
</evidence>
<evidence type="ECO:0000259" key="20">
    <source>
        <dbReference type="PROSITE" id="PS50240"/>
    </source>
</evidence>
<evidence type="ECO:0000256" key="16">
    <source>
        <dbReference type="PROSITE-ProRule" id="PRU00076"/>
    </source>
</evidence>
<dbReference type="PRINTS" id="PR00722">
    <property type="entry name" value="CHYMOTRYPSIN"/>
</dbReference>
<dbReference type="Pfam" id="PF14670">
    <property type="entry name" value="FXa_inhibition"/>
    <property type="match status" value="1"/>
</dbReference>